<evidence type="ECO:0000256" key="2">
    <source>
        <dbReference type="ARBA" id="ARBA00022723"/>
    </source>
</evidence>
<feature type="active site" description="Proton donor" evidence="6">
    <location>
        <position position="18"/>
    </location>
</feature>
<dbReference type="GO" id="GO:0016791">
    <property type="term" value="F:phosphatase activity"/>
    <property type="evidence" value="ECO:0007669"/>
    <property type="project" value="TreeGrafter"/>
</dbReference>
<dbReference type="SFLD" id="SFLDG01139">
    <property type="entry name" value="C2.A:_Pyridoxal_Phosphate_Phos"/>
    <property type="match status" value="1"/>
</dbReference>
<feature type="binding site" evidence="8">
    <location>
        <position position="16"/>
    </location>
    <ligand>
        <name>Mg(2+)</name>
        <dbReference type="ChEBI" id="CHEBI:18420"/>
    </ligand>
</feature>
<keyword evidence="10" id="KW-1185">Reference proteome</keyword>
<comment type="cofactor">
    <cofactor evidence="8">
        <name>Mg(2+)</name>
        <dbReference type="ChEBI" id="CHEBI:18420"/>
    </cofactor>
    <text evidence="8">Divalent metal ions. Mg(2+) is the most effective.</text>
</comment>
<accession>A0A292YL85</accession>
<dbReference type="NCBIfam" id="TIGR01457">
    <property type="entry name" value="HAD-SF-IIA-hyp2"/>
    <property type="match status" value="1"/>
</dbReference>
<dbReference type="Pfam" id="PF13344">
    <property type="entry name" value="Hydrolase_6"/>
    <property type="match status" value="1"/>
</dbReference>
<evidence type="ECO:0000256" key="7">
    <source>
        <dbReference type="PIRSR" id="PIRSR000915-2"/>
    </source>
</evidence>
<dbReference type="PANTHER" id="PTHR19288">
    <property type="entry name" value="4-NITROPHENYLPHOSPHATASE-RELATED"/>
    <property type="match status" value="1"/>
</dbReference>
<comment type="function">
    <text evidence="5">Catalyzes the dephosphorylation of 2-6 carbon acid sugars in vitro.</text>
</comment>
<proteinExistence type="inferred from homology"/>
<dbReference type="CDD" id="cd07530">
    <property type="entry name" value="HAD_Pase_UmpH-like"/>
    <property type="match status" value="1"/>
</dbReference>
<dbReference type="RefSeq" id="WP_096181366.1">
    <property type="nucleotide sequence ID" value="NZ_BDUF01000026.1"/>
</dbReference>
<dbReference type="FunFam" id="3.40.50.1000:FF:000053">
    <property type="entry name" value="TIGR01457 family HAD hydrolase"/>
    <property type="match status" value="1"/>
</dbReference>
<dbReference type="EC" id="3.1.3.-" evidence="5"/>
<feature type="binding site" evidence="8">
    <location>
        <position position="18"/>
    </location>
    <ligand>
        <name>Mg(2+)</name>
        <dbReference type="ChEBI" id="CHEBI:18420"/>
    </ligand>
</feature>
<evidence type="ECO:0000256" key="4">
    <source>
        <dbReference type="ARBA" id="ARBA00022842"/>
    </source>
</evidence>
<dbReference type="Proteomes" id="UP000217785">
    <property type="component" value="Unassembled WGS sequence"/>
</dbReference>
<organism evidence="9 10">
    <name type="scientific">Effusibacillus lacus</name>
    <dbReference type="NCBI Taxonomy" id="1348429"/>
    <lineage>
        <taxon>Bacteria</taxon>
        <taxon>Bacillati</taxon>
        <taxon>Bacillota</taxon>
        <taxon>Bacilli</taxon>
        <taxon>Bacillales</taxon>
        <taxon>Alicyclobacillaceae</taxon>
        <taxon>Effusibacillus</taxon>
    </lineage>
</organism>
<keyword evidence="4 5" id="KW-0460">Magnesium</keyword>
<dbReference type="AlphaFoldDB" id="A0A292YL85"/>
<dbReference type="EMBL" id="BDUF01000026">
    <property type="protein sequence ID" value="GAX89671.1"/>
    <property type="molecule type" value="Genomic_DNA"/>
</dbReference>
<evidence type="ECO:0000256" key="5">
    <source>
        <dbReference type="PIRNR" id="PIRNR000915"/>
    </source>
</evidence>
<evidence type="ECO:0000313" key="10">
    <source>
        <dbReference type="Proteomes" id="UP000217785"/>
    </source>
</evidence>
<dbReference type="InterPro" id="IPR006357">
    <property type="entry name" value="HAD-SF_hydro_IIA"/>
</dbReference>
<keyword evidence="2 5" id="KW-0479">Metal-binding</keyword>
<keyword evidence="3" id="KW-0378">Hydrolase</keyword>
<dbReference type="SFLD" id="SFLDS00003">
    <property type="entry name" value="Haloacid_Dehalogenase"/>
    <property type="match status" value="1"/>
</dbReference>
<dbReference type="InterPro" id="IPR036412">
    <property type="entry name" value="HAD-like_sf"/>
</dbReference>
<comment type="similarity">
    <text evidence="1 5">Belongs to the HAD-like hydrolase superfamily. NagD family.</text>
</comment>
<dbReference type="Gene3D" id="3.40.50.1000">
    <property type="entry name" value="HAD superfamily/HAD-like"/>
    <property type="match status" value="2"/>
</dbReference>
<gene>
    <name evidence="9" type="ORF">EFBL_1295</name>
</gene>
<comment type="caution">
    <text evidence="9">The sequence shown here is derived from an EMBL/GenBank/DDBJ whole genome shotgun (WGS) entry which is preliminary data.</text>
</comment>
<evidence type="ECO:0000256" key="6">
    <source>
        <dbReference type="PIRSR" id="PIRSR000915-1"/>
    </source>
</evidence>
<dbReference type="GO" id="GO:0005737">
    <property type="term" value="C:cytoplasm"/>
    <property type="evidence" value="ECO:0007669"/>
    <property type="project" value="TreeGrafter"/>
</dbReference>
<evidence type="ECO:0000256" key="1">
    <source>
        <dbReference type="ARBA" id="ARBA00006696"/>
    </source>
</evidence>
<dbReference type="InterPro" id="IPR006354">
    <property type="entry name" value="HAD-SF_hydro_IIA_hyp1"/>
</dbReference>
<evidence type="ECO:0000256" key="3">
    <source>
        <dbReference type="ARBA" id="ARBA00022801"/>
    </source>
</evidence>
<name>A0A292YL85_9BACL</name>
<evidence type="ECO:0000313" key="9">
    <source>
        <dbReference type="EMBL" id="GAX89671.1"/>
    </source>
</evidence>
<dbReference type="Pfam" id="PF13242">
    <property type="entry name" value="Hydrolase_like"/>
    <property type="match status" value="1"/>
</dbReference>
<dbReference type="OrthoDB" id="9810449at2"/>
<evidence type="ECO:0000256" key="8">
    <source>
        <dbReference type="PIRSR" id="PIRSR000915-3"/>
    </source>
</evidence>
<reference evidence="10" key="1">
    <citation type="submission" date="2017-07" db="EMBL/GenBank/DDBJ databases">
        <title>Draft genome sequence of Effusibacillus lacus strain skLN1.</title>
        <authorList>
            <person name="Watanabe M."/>
            <person name="Kojima H."/>
            <person name="Fukui M."/>
        </authorList>
    </citation>
    <scope>NUCLEOTIDE SEQUENCE [LARGE SCALE GENOMIC DNA]</scope>
    <source>
        <strain evidence="10">skLN1</strain>
    </source>
</reference>
<feature type="active site" description="Nucleophile" evidence="6">
    <location>
        <position position="16"/>
    </location>
</feature>
<dbReference type="PIRSF" id="PIRSF000915">
    <property type="entry name" value="PGP-type_phosphatase"/>
    <property type="match status" value="1"/>
</dbReference>
<dbReference type="GO" id="GO:0046872">
    <property type="term" value="F:metal ion binding"/>
    <property type="evidence" value="ECO:0007669"/>
    <property type="project" value="UniProtKB-KW"/>
</dbReference>
<dbReference type="NCBIfam" id="TIGR01460">
    <property type="entry name" value="HAD-SF-IIA"/>
    <property type="match status" value="1"/>
</dbReference>
<feature type="binding site" evidence="7">
    <location>
        <position position="189"/>
    </location>
    <ligand>
        <name>substrate</name>
    </ligand>
</feature>
<dbReference type="InterPro" id="IPR023214">
    <property type="entry name" value="HAD_sf"/>
</dbReference>
<protein>
    <recommendedName>
        <fullName evidence="5">Acid sugar phosphatase</fullName>
        <ecNumber evidence="5">3.1.3.-</ecNumber>
    </recommendedName>
</protein>
<sequence length="266" mass="28975">MSETNWLKDCEGFLIDLDGTMYRGNQAIPCAREFVEWLNRTGRKYLFVTNNSSKLPRQVADKLSGMGIPAEEEHVFTSSQATAMYIKDHAKLANPTVYAIGEEGVVAALEEAGCRFDEESPDYVVVGIDRQFSYEKLKTASFAVQKGAIFLGTNADKRVPTEEGLAPGAGSLSRAVATASGVEPVWIGKPEARMVKYSIKRLGLIPEKTVIVGDNLETDILAGINAGIRSVLVLTGYSGMQDAQQTLHKPDLIVKDLAELISKCEN</sequence>
<dbReference type="PANTHER" id="PTHR19288:SF46">
    <property type="entry name" value="HALOACID DEHALOGENASE-LIKE HYDROLASE DOMAIN-CONTAINING PROTEIN 2"/>
    <property type="match status" value="1"/>
</dbReference>
<feature type="binding site" evidence="8">
    <location>
        <position position="214"/>
    </location>
    <ligand>
        <name>Mg(2+)</name>
        <dbReference type="ChEBI" id="CHEBI:18420"/>
    </ligand>
</feature>
<dbReference type="SUPFAM" id="SSF56784">
    <property type="entry name" value="HAD-like"/>
    <property type="match status" value="1"/>
</dbReference>